<sequence>MVNPTIEPRFDTRGLPEGYDPHKFYEYHIDKNAADARGLELFVYRLMPYSLIKSIAFAIDPLSSFKTSTGVVTPANRTRYRGTNNVLLTRTLHLDKWSDHTASVPNWDNIPGRWGPLATDPTVHFHDSGNQGNQVALLDKIIDTTKRTRLVNSDTGTLDKFSSVRNVPGRQFTTIRTSYVYKDRTPPSLPEIAIDREVKRYSIVGPASTLSKSTFDNLVLSEHTIANTLMAKQGLGMYTGLLPEHRDYTFFRNLVELRDIHRTIISLHETTRNLRNLESVLKIPSKLVSKIRSFKTVIDDIPKEYIAYHFGWKQTVKDTIDLLKAPGKISKKINFLLARNGKDTTYRTKRKFSSASTGVSGFSHDVLTGEYSALVSSRIERETELRMVVNANFRFPDVNLPSFKHHLYADKLGIYPRITDIYNLVPWTWLNDWFTGLGNYIDIIDTMNHDKSLINWGFLTADVRGKLTTDYESKSDSHDTGQFNSDPGWDFVTTQVNRHTSVLDFSFQLRKDIASILSVQKTSDVSSLTTYQASILAALIQQAGKLRSSPAFR</sequence>
<evidence type="ECO:0000313" key="1">
    <source>
        <dbReference type="EMBL" id="QDH90075.1"/>
    </source>
</evidence>
<gene>
    <name evidence="1" type="ORF">H1BulkLitter6246_000001</name>
</gene>
<dbReference type="EMBL" id="MN035243">
    <property type="protein sequence ID" value="QDH90075.1"/>
    <property type="molecule type" value="Genomic_RNA"/>
</dbReference>
<name>A0A514D8X7_9VIRU</name>
<evidence type="ECO:0008006" key="2">
    <source>
        <dbReference type="Google" id="ProtNLM"/>
    </source>
</evidence>
<protein>
    <recommendedName>
        <fullName evidence="2">Maturation</fullName>
    </recommendedName>
</protein>
<organism evidence="1">
    <name type="scientific">Leviviridae sp</name>
    <dbReference type="NCBI Taxonomy" id="2027243"/>
    <lineage>
        <taxon>Viruses</taxon>
        <taxon>Riboviria</taxon>
        <taxon>Orthornavirae</taxon>
        <taxon>Lenarviricota</taxon>
        <taxon>Leviviricetes</taxon>
        <taxon>Norzivirales</taxon>
        <taxon>Fiersviridae</taxon>
    </lineage>
</organism>
<accession>A0A514D8X7</accession>
<proteinExistence type="predicted"/>
<reference evidence="1" key="1">
    <citation type="submission" date="2019-05" db="EMBL/GenBank/DDBJ databases">
        <title>Metatranscriptomic reconstruction reveals RNA viruses with the potential to shape carbon cycling in soil.</title>
        <authorList>
            <person name="Starr E.P."/>
            <person name="Nuccio E."/>
            <person name="Pett-Ridge J."/>
            <person name="Banfield J.F."/>
            <person name="Firestone M.K."/>
        </authorList>
    </citation>
    <scope>NUCLEOTIDE SEQUENCE</scope>
    <source>
        <strain evidence="1">H1_Bulk_Litter_6_scaffold_246</strain>
    </source>
</reference>